<dbReference type="InterPro" id="IPR027417">
    <property type="entry name" value="P-loop_NTPase"/>
</dbReference>
<dbReference type="KEGG" id="tsq:D3A95_11715"/>
<accession>A0A7D6IZ00</accession>
<protein>
    <submittedName>
        <fullName evidence="1">Recombinase family protein</fullName>
    </submittedName>
</protein>
<organism evidence="1 2">
    <name type="scientific">Thermosynechococcus sichuanensis E542</name>
    <dbReference type="NCBI Taxonomy" id="2016101"/>
    <lineage>
        <taxon>Bacteria</taxon>
        <taxon>Bacillati</taxon>
        <taxon>Cyanobacteriota</taxon>
        <taxon>Cyanophyceae</taxon>
        <taxon>Acaryochloridales</taxon>
        <taxon>Thermosynechococcaceae</taxon>
        <taxon>Thermosynechococcus</taxon>
        <taxon>Thermosynechococcus sichuanensis</taxon>
    </lineage>
</organism>
<dbReference type="SUPFAM" id="SSF52540">
    <property type="entry name" value="P-loop containing nucleoside triphosphate hydrolases"/>
    <property type="match status" value="1"/>
</dbReference>
<dbReference type="Proteomes" id="UP000261812">
    <property type="component" value="Chromosome"/>
</dbReference>
<evidence type="ECO:0000313" key="2">
    <source>
        <dbReference type="Proteomes" id="UP000261812"/>
    </source>
</evidence>
<dbReference type="RefSeq" id="WP_181495152.1">
    <property type="nucleotide sequence ID" value="NZ_CP032152.1"/>
</dbReference>
<proteinExistence type="predicted"/>
<sequence>MTLWALLAVLQWISGGSRSGKTYALVRAFAQWLKGEQETSVIPKERSLLFLTDTVEGRQAIQREIEAQLGHGYAPYIATPIGFMQDEVELFWPLLVEAKAVDPHPPLRLKPETELVWAQRLWQPWLANHTFAALSENSEQLRCAVGDRATRHLLDIFQLAAFARLSLDDLPQLIRDHQLKMPSETVEAIVTALKQWQSWCTAHSLLTYGITTDLFGRVLLDHPRYQASLGKRFQCLLADNTHNYPAVMADLIERLNQQGIKIVLTHQPIGAVRLGLGADPDAFLSLKKQATVIEQPHPAKTILGAIDLRLQIQELLSTPQSTLPESIAAIQTTSRMQLLQEVVATIATAINQGMVQPREIAILAPGLDSVARHVFSTELKKRGIPLVIWNEQRPLIQSPFVRALLTLLLFVYPRTGMIPEATAVAEMLTVLLPREIDPVRAGLLSCYCFQPSLEKAELLSTTQYSHWDRFGHRATQAYEELRHWLSGLDPENPPVHILEAAIQRYLWPQNLTASELAPLRSLLEGTAAYWQIYDHLPEYRATPTAERLREWIALLRRGIVTADPAPLLRQPQGVLLATTFQYRSAQLAHRWHFWLDVGSPRWQDGGLQCLWQAPIFLRQGAASPSARVWQLESERLEHLLVDLCSRVSDRLFLCHSDLAANGSEQEGPLSPWVDLAVGDRPQAVTNGTMINNAICSSA</sequence>
<gene>
    <name evidence="1" type="ORF">D3A95_11715</name>
</gene>
<dbReference type="AlphaFoldDB" id="A0A7D6IZ00"/>
<reference evidence="2" key="1">
    <citation type="submission" date="2018-09" db="EMBL/GenBank/DDBJ databases">
        <title>Complete genome sequence of thermophilic cyanobacteria strain Thermosynechococcus elongatus PKUAC-SCTE542.</title>
        <authorList>
            <person name="Liang Y."/>
            <person name="Tang J."/>
            <person name="Daroch M."/>
        </authorList>
    </citation>
    <scope>NUCLEOTIDE SEQUENCE [LARGE SCALE GENOMIC DNA]</scope>
    <source>
        <strain evidence="2">E542</strain>
    </source>
</reference>
<dbReference type="Gene3D" id="3.40.50.300">
    <property type="entry name" value="P-loop containing nucleotide triphosphate hydrolases"/>
    <property type="match status" value="1"/>
</dbReference>
<evidence type="ECO:0000313" key="1">
    <source>
        <dbReference type="EMBL" id="QLL29512.1"/>
    </source>
</evidence>
<dbReference type="EMBL" id="CP032152">
    <property type="protein sequence ID" value="QLL29512.1"/>
    <property type="molecule type" value="Genomic_DNA"/>
</dbReference>
<keyword evidence="2" id="KW-1185">Reference proteome</keyword>
<name>A0A7D6IZ00_9CYAN</name>